<proteinExistence type="predicted"/>
<dbReference type="EMBL" id="JADCNM010000344">
    <property type="protein sequence ID" value="KAG0448153.1"/>
    <property type="molecule type" value="Genomic_DNA"/>
</dbReference>
<sequence>MDNLDAKAIENNEGLSCEVVLEMTLMGCIIRSCDYELVKRVFLTSERKLSRKFVEGILSH</sequence>
<protein>
    <submittedName>
        <fullName evidence="1">Uncharacterized protein</fullName>
    </submittedName>
</protein>
<dbReference type="Proteomes" id="UP000639772">
    <property type="component" value="Unassembled WGS sequence"/>
</dbReference>
<dbReference type="AlphaFoldDB" id="A0A835P943"/>
<organism evidence="1 2">
    <name type="scientific">Vanilla planifolia</name>
    <name type="common">Vanilla</name>
    <dbReference type="NCBI Taxonomy" id="51239"/>
    <lineage>
        <taxon>Eukaryota</taxon>
        <taxon>Viridiplantae</taxon>
        <taxon>Streptophyta</taxon>
        <taxon>Embryophyta</taxon>
        <taxon>Tracheophyta</taxon>
        <taxon>Spermatophyta</taxon>
        <taxon>Magnoliopsida</taxon>
        <taxon>Liliopsida</taxon>
        <taxon>Asparagales</taxon>
        <taxon>Orchidaceae</taxon>
        <taxon>Vanilloideae</taxon>
        <taxon>Vanilleae</taxon>
        <taxon>Vanilla</taxon>
    </lineage>
</organism>
<accession>A0A835P943</accession>
<gene>
    <name evidence="1" type="ORF">HPP92_027985</name>
</gene>
<reference evidence="1 2" key="1">
    <citation type="journal article" date="2020" name="Nat. Food">
        <title>A phased Vanilla planifolia genome enables genetic improvement of flavour and production.</title>
        <authorList>
            <person name="Hasing T."/>
            <person name="Tang H."/>
            <person name="Brym M."/>
            <person name="Khazi F."/>
            <person name="Huang T."/>
            <person name="Chambers A.H."/>
        </authorList>
    </citation>
    <scope>NUCLEOTIDE SEQUENCE [LARGE SCALE GENOMIC DNA]</scope>
    <source>
        <tissue evidence="1">Leaf</tissue>
    </source>
</reference>
<comment type="caution">
    <text evidence="1">The sequence shown here is derived from an EMBL/GenBank/DDBJ whole genome shotgun (WGS) entry which is preliminary data.</text>
</comment>
<evidence type="ECO:0000313" key="1">
    <source>
        <dbReference type="EMBL" id="KAG0448153.1"/>
    </source>
</evidence>
<name>A0A835P943_VANPL</name>
<evidence type="ECO:0000313" key="2">
    <source>
        <dbReference type="Proteomes" id="UP000639772"/>
    </source>
</evidence>